<organism evidence="1 2">
    <name type="scientific">Thermoflexibacter ruber</name>
    <dbReference type="NCBI Taxonomy" id="1003"/>
    <lineage>
        <taxon>Bacteria</taxon>
        <taxon>Pseudomonadati</taxon>
        <taxon>Bacteroidota</taxon>
        <taxon>Cytophagia</taxon>
        <taxon>Cytophagales</taxon>
        <taxon>Thermoflexibacteraceae</taxon>
        <taxon>Thermoflexibacter</taxon>
    </lineage>
</organism>
<dbReference type="Gene3D" id="3.20.20.80">
    <property type="entry name" value="Glycosidases"/>
    <property type="match status" value="1"/>
</dbReference>
<evidence type="ECO:0000313" key="1">
    <source>
        <dbReference type="EMBL" id="SFE82608.1"/>
    </source>
</evidence>
<reference evidence="1 2" key="1">
    <citation type="submission" date="2016-10" db="EMBL/GenBank/DDBJ databases">
        <authorList>
            <person name="de Groot N.N."/>
        </authorList>
    </citation>
    <scope>NUCLEOTIDE SEQUENCE [LARGE SCALE GENOMIC DNA]</scope>
    <source>
        <strain>GEY</strain>
        <strain evidence="2">DSM 9560</strain>
    </source>
</reference>
<dbReference type="Proteomes" id="UP000199513">
    <property type="component" value="Unassembled WGS sequence"/>
</dbReference>
<accession>A0A1I2DQ55</accession>
<dbReference type="STRING" id="1003.SAMN04488541_1007122"/>
<dbReference type="AlphaFoldDB" id="A0A1I2DQ55"/>
<protein>
    <recommendedName>
        <fullName evidence="3">Beta-galactosidase</fullName>
    </recommendedName>
</protein>
<evidence type="ECO:0008006" key="3">
    <source>
        <dbReference type="Google" id="ProtNLM"/>
    </source>
</evidence>
<dbReference type="RefSeq" id="WP_091541623.1">
    <property type="nucleotide sequence ID" value="NZ_FONY01000007.1"/>
</dbReference>
<dbReference type="OrthoDB" id="9809937at2"/>
<dbReference type="SUPFAM" id="SSF51445">
    <property type="entry name" value="(Trans)glycosidases"/>
    <property type="match status" value="1"/>
</dbReference>
<sequence>MKSNLVVHYLCICSFFFCFTYESVFAQERWFVFSPQDYFATQTLDLSHWLDAPAGKHGFVQMKGKDLIFQDGTPIKFWGTNIASHLPFMPKEQAQVWAKFLAKYGFNAVRFHKFTWDATDGKYSTLITEENWKNFDFLCQELRKTGIYYGWSHIYGHRIRSGDSTRLLAYKELADTKFPWSHLNATTASLVNFAEDLQNLNIELTVNMLNHKNPLTGLRYADDPALSFIELQNEDNIFWSAIEETLKQTPTYRALLCKKFSQWLLKKYYSQENLEKAWNREGIKEGEHLGKENIYPTPNHGLFSWEYEQAIKNKQPVKQHILDKIAFLYEEQIKFYNKFVAAIRATGYKGTIVGSCWQAGTGISHLYNLYADYQVGIIDRHNYFGGGQGHDLKAGKFDNSSMLSQVGSGLLGTGLQQVSDRPFAISEWMSLIPNEWTAESAPLLAVYGMGLQGWDASYTFATDYPHFTETIQTPPWGGIYNACSPTQLALYPALAMMIYRNDVKEGETIANRNVHLPSMLENKQFLNEKTVQDHDRKSFTGDFPLEAMAIGKVSISFTDKLKENEIGEIQKFCKGKTVSSNTQQLFWDYSVKGFFTINTSGTKGLVGFAKDKLHRLGEVDFSTSNEFAVILVNSLDKQEGLDKAKRWLITTVARAKNTGMEYDAEKKSLLKVGTSPILIEPVKVNLKINKKAKYKVYPLDHVGNRRLQEIPISKHTLVLDGEKYQAIYYEIVFE</sequence>
<keyword evidence="2" id="KW-1185">Reference proteome</keyword>
<dbReference type="InterPro" id="IPR017853">
    <property type="entry name" value="GH"/>
</dbReference>
<evidence type="ECO:0000313" key="2">
    <source>
        <dbReference type="Proteomes" id="UP000199513"/>
    </source>
</evidence>
<gene>
    <name evidence="1" type="ORF">SAMN04488541_1007122</name>
</gene>
<name>A0A1I2DQ55_9BACT</name>
<proteinExistence type="predicted"/>
<dbReference type="EMBL" id="FONY01000007">
    <property type="protein sequence ID" value="SFE82608.1"/>
    <property type="molecule type" value="Genomic_DNA"/>
</dbReference>